<dbReference type="Proteomes" id="UP000062788">
    <property type="component" value="Unassembled WGS sequence"/>
</dbReference>
<dbReference type="AlphaFoldDB" id="A0A103DXL5"/>
<dbReference type="RefSeq" id="WP_059519819.1">
    <property type="nucleotide sequence ID" value="NZ_LOWA01000054.1"/>
</dbReference>
<proteinExistence type="predicted"/>
<keyword evidence="1" id="KW-1133">Transmembrane helix</keyword>
<keyword evidence="3" id="KW-1185">Reference proteome</keyword>
<reference evidence="2 3" key="1">
    <citation type="submission" date="2015-11" db="EMBL/GenBank/DDBJ databases">
        <title>Expanding the genomic diversity of Burkholderia species for the development of highly accurate diagnostics.</title>
        <authorList>
            <person name="Sahl J."/>
            <person name="Keim P."/>
            <person name="Wagner D."/>
        </authorList>
    </citation>
    <scope>NUCLEOTIDE SEQUENCE [LARGE SCALE GENOMIC DNA]</scope>
    <source>
        <strain evidence="2 3">TSV85</strain>
    </source>
</reference>
<protein>
    <recommendedName>
        <fullName evidence="4">Major facilitator superfamily (MFS) profile domain-containing protein</fullName>
    </recommendedName>
</protein>
<evidence type="ECO:0008006" key="4">
    <source>
        <dbReference type="Google" id="ProtNLM"/>
    </source>
</evidence>
<gene>
    <name evidence="2" type="ORF">WS67_21155</name>
</gene>
<feature type="transmembrane region" description="Helical" evidence="1">
    <location>
        <begin position="107"/>
        <end position="126"/>
    </location>
</feature>
<evidence type="ECO:0000256" key="1">
    <source>
        <dbReference type="SAM" id="Phobius"/>
    </source>
</evidence>
<feature type="transmembrane region" description="Helical" evidence="1">
    <location>
        <begin position="32"/>
        <end position="48"/>
    </location>
</feature>
<evidence type="ECO:0000313" key="3">
    <source>
        <dbReference type="Proteomes" id="UP000062788"/>
    </source>
</evidence>
<organism evidence="2 3">
    <name type="scientific">Burkholderia singularis</name>
    <dbReference type="NCBI Taxonomy" id="1503053"/>
    <lineage>
        <taxon>Bacteria</taxon>
        <taxon>Pseudomonadati</taxon>
        <taxon>Pseudomonadota</taxon>
        <taxon>Betaproteobacteria</taxon>
        <taxon>Burkholderiales</taxon>
        <taxon>Burkholderiaceae</taxon>
        <taxon>Burkholderia</taxon>
        <taxon>pseudomallei group</taxon>
    </lineage>
</organism>
<name>A0A103DXL5_9BURK</name>
<keyword evidence="1" id="KW-0472">Membrane</keyword>
<accession>A0A103DXL5</accession>
<evidence type="ECO:0000313" key="2">
    <source>
        <dbReference type="EMBL" id="KVE24600.1"/>
    </source>
</evidence>
<keyword evidence="1" id="KW-0812">Transmembrane</keyword>
<dbReference type="EMBL" id="LOWA01000054">
    <property type="protein sequence ID" value="KVE24600.1"/>
    <property type="molecule type" value="Genomic_DNA"/>
</dbReference>
<comment type="caution">
    <text evidence="2">The sequence shown here is derived from an EMBL/GenBank/DDBJ whole genome shotgun (WGS) entry which is preliminary data.</text>
</comment>
<sequence>MPDGSAAGPAVFVAAALPPLLPCDTLMSRGWRVPFVFGLLIGPLGFYLRRLFDDTLHQTVAAADACGAAAKKSAAAAGSAEAAVPLAAAACAPATLRRAARMLWRQIVAGTLLVIGGTSTMYTIVFSCLCSCS</sequence>